<dbReference type="Proteomes" id="UP001202479">
    <property type="component" value="Unassembled WGS sequence"/>
</dbReference>
<dbReference type="PANTHER" id="PTHR12975">
    <property type="entry name" value="TRANSPORT PROTEIN TRAPP"/>
    <property type="match status" value="1"/>
</dbReference>
<dbReference type="EMBL" id="JAHUZD010000139">
    <property type="protein sequence ID" value="KAI3402984.2"/>
    <property type="molecule type" value="Genomic_DNA"/>
</dbReference>
<dbReference type="GeneID" id="73381852"/>
<dbReference type="Pfam" id="PF12739">
    <property type="entry name" value="TRAPPC-Trs85"/>
    <property type="match status" value="1"/>
</dbReference>
<dbReference type="GO" id="GO:1990072">
    <property type="term" value="C:TRAPPIII protein complex"/>
    <property type="evidence" value="ECO:0007669"/>
    <property type="project" value="TreeGrafter"/>
</dbReference>
<proteinExistence type="predicted"/>
<sequence length="697" mass="80618">MDYPKGLDPFTARQHLLHHVFSPLISLQSTHNVDICLESILNNNHSLSTLQIFKPFGNNAKYSIHNQQFRITNTQLITKTYTSFPIRFEPPLSELLSISNAQQRKTFTGQKTIRISNNNETSRLPLPPPATAATTTATAAATAVTESSSLDQLFSISSLELYLQHLANQETDNLYLTFFDKIITTNKLIPFETFNHPISQIFVIDFENDTIEELRKSIVEFRNYNFPKFFQIDDLFIHVFIMFDSTKFKANQVMVLVNEIKAKLTINCTLIPINKDSNNGKFVSISAIENCTIEEDLQRMTLNDATESFDIPESLDIAIREAIYEYINKFLIPHMQAKIRSWDDQMLQPRKSITNRFFSASKKLFNNSDSNLLSSTPLHSSSSPNSSSNYTGSYYHKSTPEQIIRKLADWSLILKDFKYAYSTYDLVKKDYTNDRAWIYVASTQEMCIVSLLLTQTQQIPNPSLRPQQPDKNTLRKIRHDIIEPFMDNLSYTFKSRLNLKTYSFKSFLMVIELLLSMCQMYNIAWWWQDLIEKYLLLLVTDFNQHLTAALPTSNFSVIKAILLERLGYSNGHYFEFTADNSFLLNREKMVKVSGGGGEEEEEEENENENEKESYINPFKLANIKPTVGLTRLRKSALWYLLSLKEWKVANCTTSKQYETLLQNVEFLYDFQEDGRGASNGNEWYNRKDTLFSIIKDK</sequence>
<protein>
    <recommendedName>
        <fullName evidence="3">Trafficking protein particle complex III-specific subunit 85</fullName>
    </recommendedName>
</protein>
<accession>A0AAI9SUY5</accession>
<dbReference type="RefSeq" id="XP_049178731.1">
    <property type="nucleotide sequence ID" value="XM_049325655.1"/>
</dbReference>
<keyword evidence="2" id="KW-1185">Reference proteome</keyword>
<evidence type="ECO:0000313" key="1">
    <source>
        <dbReference type="EMBL" id="KAI3402984.2"/>
    </source>
</evidence>
<dbReference type="PANTHER" id="PTHR12975:SF6">
    <property type="entry name" value="TRAFFICKING PROTEIN PARTICLE COMPLEX SUBUNIT 8"/>
    <property type="match status" value="1"/>
</dbReference>
<gene>
    <name evidence="1" type="ORF">KGF56_004237</name>
</gene>
<evidence type="ECO:0000313" key="2">
    <source>
        <dbReference type="Proteomes" id="UP001202479"/>
    </source>
</evidence>
<name>A0AAI9SUY5_9ASCO</name>
<evidence type="ECO:0008006" key="3">
    <source>
        <dbReference type="Google" id="ProtNLM"/>
    </source>
</evidence>
<comment type="caution">
    <text evidence="1">The sequence shown here is derived from an EMBL/GenBank/DDBJ whole genome shotgun (WGS) entry which is preliminary data.</text>
</comment>
<dbReference type="InterPro" id="IPR024420">
    <property type="entry name" value="TRAPP_III_complex_Trs85"/>
</dbReference>
<dbReference type="AlphaFoldDB" id="A0AAI9SUY5"/>
<organism evidence="1 2">
    <name type="scientific">Candida oxycetoniae</name>
    <dbReference type="NCBI Taxonomy" id="497107"/>
    <lineage>
        <taxon>Eukaryota</taxon>
        <taxon>Fungi</taxon>
        <taxon>Dikarya</taxon>
        <taxon>Ascomycota</taxon>
        <taxon>Saccharomycotina</taxon>
        <taxon>Pichiomycetes</taxon>
        <taxon>Debaryomycetaceae</taxon>
        <taxon>Candida/Lodderomyces clade</taxon>
        <taxon>Candida</taxon>
    </lineage>
</organism>
<reference evidence="1" key="1">
    <citation type="journal article" date="2022" name="DNA Res.">
        <title>Genome analysis of five recently described species of the CUG-Ser clade uncovers Candida theae as a new hybrid lineage with pathogenic potential in the Candida parapsilosis species complex.</title>
        <authorList>
            <person name="Mixao V."/>
            <person name="Del Olmo V."/>
            <person name="Hegedusova E."/>
            <person name="Saus E."/>
            <person name="Pryszcz L."/>
            <person name="Cillingova A."/>
            <person name="Nosek J."/>
            <person name="Gabaldon T."/>
        </authorList>
    </citation>
    <scope>NUCLEOTIDE SEQUENCE</scope>
    <source>
        <strain evidence="1">CBS 10844</strain>
    </source>
</reference>